<protein>
    <recommendedName>
        <fullName evidence="4">SnoaL-like domain-containing protein</fullName>
    </recommendedName>
</protein>
<keyword evidence="1" id="KW-0732">Signal</keyword>
<name>A0A370TK56_9HELO</name>
<comment type="caution">
    <text evidence="2">The sequence shown here is derived from an EMBL/GenBank/DDBJ whole genome shotgun (WGS) entry which is preliminary data.</text>
</comment>
<evidence type="ECO:0000313" key="2">
    <source>
        <dbReference type="EMBL" id="RDL35903.1"/>
    </source>
</evidence>
<dbReference type="RefSeq" id="XP_031868559.1">
    <property type="nucleotide sequence ID" value="XM_032015138.1"/>
</dbReference>
<sequence length="154" mass="17028">MRATVLLTALLAPLTILAAPAPVENAAIISARQGAVKPKPCQPITPAPTEEETEARFDKFADAFIVKKNITGAFEYINQAYINHNPMAQNGFDSAWNILSPIWGNQQITVLGTKFQGTQGWLHYRSGFGEVVDRFRWEAGCIAEHWDQGEKFPA</sequence>
<evidence type="ECO:0008006" key="4">
    <source>
        <dbReference type="Google" id="ProtNLM"/>
    </source>
</evidence>
<dbReference type="AlphaFoldDB" id="A0A370TK56"/>
<dbReference type="InterPro" id="IPR032710">
    <property type="entry name" value="NTF2-like_dom_sf"/>
</dbReference>
<evidence type="ECO:0000313" key="3">
    <source>
        <dbReference type="Proteomes" id="UP000254866"/>
    </source>
</evidence>
<feature type="chain" id="PRO_5017077110" description="SnoaL-like domain-containing protein" evidence="1">
    <location>
        <begin position="19"/>
        <end position="154"/>
    </location>
</feature>
<accession>A0A370TK56</accession>
<dbReference type="EMBL" id="NPIC01000005">
    <property type="protein sequence ID" value="RDL35903.1"/>
    <property type="molecule type" value="Genomic_DNA"/>
</dbReference>
<keyword evidence="3" id="KW-1185">Reference proteome</keyword>
<organism evidence="2 3">
    <name type="scientific">Venustampulla echinocandica</name>
    <dbReference type="NCBI Taxonomy" id="2656787"/>
    <lineage>
        <taxon>Eukaryota</taxon>
        <taxon>Fungi</taxon>
        <taxon>Dikarya</taxon>
        <taxon>Ascomycota</taxon>
        <taxon>Pezizomycotina</taxon>
        <taxon>Leotiomycetes</taxon>
        <taxon>Helotiales</taxon>
        <taxon>Pleuroascaceae</taxon>
        <taxon>Venustampulla</taxon>
    </lineage>
</organism>
<proteinExistence type="predicted"/>
<evidence type="ECO:0000256" key="1">
    <source>
        <dbReference type="SAM" id="SignalP"/>
    </source>
</evidence>
<dbReference type="Proteomes" id="UP000254866">
    <property type="component" value="Unassembled WGS sequence"/>
</dbReference>
<gene>
    <name evidence="2" type="ORF">BP5553_06515</name>
</gene>
<reference evidence="2 3" key="1">
    <citation type="journal article" date="2018" name="IMA Fungus">
        <title>IMA Genome-F 9: Draft genome sequence of Annulohypoxylon stygium, Aspergillus mulundensis, Berkeleyomyces basicola (syn. Thielaviopsis basicola), Ceratocystis smalleyi, two Cercospora beticola strains, Coleophoma cylindrospora, Fusarium fracticaudum, Phialophora cf. hyalina, and Morchella septimelata.</title>
        <authorList>
            <person name="Wingfield B.D."/>
            <person name="Bills G.F."/>
            <person name="Dong Y."/>
            <person name="Huang W."/>
            <person name="Nel W.J."/>
            <person name="Swalarsk-Parry B.S."/>
            <person name="Vaghefi N."/>
            <person name="Wilken P.M."/>
            <person name="An Z."/>
            <person name="de Beer Z.W."/>
            <person name="De Vos L."/>
            <person name="Chen L."/>
            <person name="Duong T.A."/>
            <person name="Gao Y."/>
            <person name="Hammerbacher A."/>
            <person name="Kikkert J.R."/>
            <person name="Li Y."/>
            <person name="Li H."/>
            <person name="Li K."/>
            <person name="Li Q."/>
            <person name="Liu X."/>
            <person name="Ma X."/>
            <person name="Naidoo K."/>
            <person name="Pethybridge S.J."/>
            <person name="Sun J."/>
            <person name="Steenkamp E.T."/>
            <person name="van der Nest M.A."/>
            <person name="van Wyk S."/>
            <person name="Wingfield M.J."/>
            <person name="Xiong C."/>
            <person name="Yue Q."/>
            <person name="Zhang X."/>
        </authorList>
    </citation>
    <scope>NUCLEOTIDE SEQUENCE [LARGE SCALE GENOMIC DNA]</scope>
    <source>
        <strain evidence="2 3">BP 5553</strain>
    </source>
</reference>
<dbReference type="SUPFAM" id="SSF54427">
    <property type="entry name" value="NTF2-like"/>
    <property type="match status" value="1"/>
</dbReference>
<dbReference type="Gene3D" id="3.10.450.50">
    <property type="match status" value="1"/>
</dbReference>
<dbReference type="OrthoDB" id="2820488at2759"/>
<feature type="signal peptide" evidence="1">
    <location>
        <begin position="1"/>
        <end position="18"/>
    </location>
</feature>
<dbReference type="GeneID" id="43599364"/>